<dbReference type="FunFam" id="2.60.40.60:FF:000013">
    <property type="entry name" value="Cadherin EGF LAG seven-pass G-type receptor"/>
    <property type="match status" value="1"/>
</dbReference>
<feature type="non-terminal residue" evidence="15">
    <location>
        <position position="449"/>
    </location>
</feature>
<sequence>MKKWDYLNLYLLKVGGGTNSGQFVIEEITGVIRLHSKPISLDRDKYELNVTAMDDGACCVNGDLTIHTSTAVVVVFITDVNDNKPMFKDCGTYYPKVEEGAPNGSPVIKVHATDEDKGVNGQVKYSIVQQPNQKGTKFTVDEETGEVSTNKVFDREGDDGKFVSVTVKATDQGEPSLEGVCSFTVEITDVNDNPPLFDRQKYVENVKQDASIGTNILRVSASDEDADNNGAIVYTLSAGSNPADLEYFEIQPESGWIILKKPLDRDRYRLRVRASDRGTPPSFADVDIELDVVDRNNKPPLWDRDTLSPIHIKENVTVGTVVTSVKARFRETYKLEATAQDKGYPPLARSVEVQIDVVDRANNPPVWDHVVYGPIYIRENFPVGAKVYYYIVESPRNEGKDFFEINKETGEVFTKVVFDREKQGAYALEVEARDGAPSARPNSDNEPNS</sequence>
<keyword evidence="4" id="KW-0732">Signal</keyword>
<evidence type="ECO:0000256" key="11">
    <source>
        <dbReference type="PROSITE-ProRule" id="PRU00043"/>
    </source>
</evidence>
<dbReference type="GO" id="GO:0001736">
    <property type="term" value="P:establishment of planar polarity"/>
    <property type="evidence" value="ECO:0007669"/>
    <property type="project" value="UniProtKB-ARBA"/>
</dbReference>
<dbReference type="GO" id="GO:0005509">
    <property type="term" value="F:calcium ion binding"/>
    <property type="evidence" value="ECO:0007669"/>
    <property type="project" value="UniProtKB-UniRule"/>
</dbReference>
<keyword evidence="10" id="KW-1015">Disulfide bond</keyword>
<dbReference type="SUPFAM" id="SSF49313">
    <property type="entry name" value="Cadherin-like"/>
    <property type="match status" value="4"/>
</dbReference>
<gene>
    <name evidence="15" type="primary">LOC115874412</name>
</gene>
<dbReference type="OrthoDB" id="6252479at2759"/>
<feature type="domain" description="Cadherin" evidence="13">
    <location>
        <begin position="10"/>
        <end position="87"/>
    </location>
</feature>
<evidence type="ECO:0000313" key="15">
    <source>
        <dbReference type="RefSeq" id="XP_030745435.1"/>
    </source>
</evidence>
<evidence type="ECO:0000256" key="9">
    <source>
        <dbReference type="ARBA" id="ARBA00023136"/>
    </source>
</evidence>
<dbReference type="PROSITE" id="PS50268">
    <property type="entry name" value="CADHERIN_2"/>
    <property type="match status" value="4"/>
</dbReference>
<dbReference type="Proteomes" id="UP000504635">
    <property type="component" value="Unplaced"/>
</dbReference>
<evidence type="ECO:0000256" key="4">
    <source>
        <dbReference type="ARBA" id="ARBA00022729"/>
    </source>
</evidence>
<protein>
    <submittedName>
        <fullName evidence="15">Neural-cadherin-like</fullName>
    </submittedName>
</protein>
<reference evidence="15" key="1">
    <citation type="submission" date="2025-08" db="UniProtKB">
        <authorList>
            <consortium name="RefSeq"/>
        </authorList>
    </citation>
    <scope>IDENTIFICATION</scope>
    <source>
        <tissue evidence="15">Gonads</tissue>
    </source>
</reference>
<keyword evidence="3" id="KW-0812">Transmembrane</keyword>
<dbReference type="PRINTS" id="PR00205">
    <property type="entry name" value="CADHERIN"/>
</dbReference>
<dbReference type="FunFam" id="2.60.40.60:FF:000208">
    <property type="entry name" value="neural-cadherin isoform X11"/>
    <property type="match status" value="1"/>
</dbReference>
<dbReference type="KEGG" id="soy:115874412"/>
<dbReference type="InterPro" id="IPR015919">
    <property type="entry name" value="Cadherin-like_sf"/>
</dbReference>
<evidence type="ECO:0000259" key="13">
    <source>
        <dbReference type="PROSITE" id="PS50268"/>
    </source>
</evidence>
<evidence type="ECO:0000256" key="3">
    <source>
        <dbReference type="ARBA" id="ARBA00022692"/>
    </source>
</evidence>
<feature type="domain" description="Cadherin" evidence="13">
    <location>
        <begin position="304"/>
        <end position="434"/>
    </location>
</feature>
<dbReference type="GO" id="GO:0005911">
    <property type="term" value="C:cell-cell junction"/>
    <property type="evidence" value="ECO:0007669"/>
    <property type="project" value="TreeGrafter"/>
</dbReference>
<evidence type="ECO:0000256" key="7">
    <source>
        <dbReference type="ARBA" id="ARBA00022889"/>
    </source>
</evidence>
<keyword evidence="5" id="KW-0677">Repeat</keyword>
<dbReference type="GO" id="GO:0048513">
    <property type="term" value="P:animal organ development"/>
    <property type="evidence" value="ECO:0007669"/>
    <property type="project" value="UniProtKB-ARBA"/>
</dbReference>
<evidence type="ECO:0000256" key="8">
    <source>
        <dbReference type="ARBA" id="ARBA00022989"/>
    </source>
</evidence>
<dbReference type="Pfam" id="PF00028">
    <property type="entry name" value="Cadherin"/>
    <property type="match status" value="3"/>
</dbReference>
<name>A0A6J2X372_SITOR</name>
<evidence type="ECO:0000256" key="2">
    <source>
        <dbReference type="ARBA" id="ARBA00022536"/>
    </source>
</evidence>
<dbReference type="CDD" id="cd11304">
    <property type="entry name" value="Cadherin_repeat"/>
    <property type="match status" value="4"/>
</dbReference>
<dbReference type="Gene3D" id="2.60.40.60">
    <property type="entry name" value="Cadherins"/>
    <property type="match status" value="4"/>
</dbReference>
<keyword evidence="7" id="KW-0130">Cell adhesion</keyword>
<keyword evidence="9" id="KW-0472">Membrane</keyword>
<evidence type="ECO:0000256" key="1">
    <source>
        <dbReference type="ARBA" id="ARBA00004370"/>
    </source>
</evidence>
<dbReference type="GO" id="GO:0007163">
    <property type="term" value="P:establishment or maintenance of cell polarity"/>
    <property type="evidence" value="ECO:0007669"/>
    <property type="project" value="UniProtKB-ARBA"/>
</dbReference>
<dbReference type="SMART" id="SM00112">
    <property type="entry name" value="CA"/>
    <property type="match status" value="4"/>
</dbReference>
<comment type="subcellular location">
    <subcellularLocation>
        <location evidence="1">Membrane</location>
    </subcellularLocation>
</comment>
<organism evidence="14 15">
    <name type="scientific">Sitophilus oryzae</name>
    <name type="common">Rice weevil</name>
    <name type="synonym">Curculio oryzae</name>
    <dbReference type="NCBI Taxonomy" id="7048"/>
    <lineage>
        <taxon>Eukaryota</taxon>
        <taxon>Metazoa</taxon>
        <taxon>Ecdysozoa</taxon>
        <taxon>Arthropoda</taxon>
        <taxon>Hexapoda</taxon>
        <taxon>Insecta</taxon>
        <taxon>Pterygota</taxon>
        <taxon>Neoptera</taxon>
        <taxon>Endopterygota</taxon>
        <taxon>Coleoptera</taxon>
        <taxon>Polyphaga</taxon>
        <taxon>Cucujiformia</taxon>
        <taxon>Curculionidae</taxon>
        <taxon>Dryophthorinae</taxon>
        <taxon>Sitophilus</taxon>
    </lineage>
</organism>
<dbReference type="GeneID" id="115874412"/>
<evidence type="ECO:0000256" key="6">
    <source>
        <dbReference type="ARBA" id="ARBA00022837"/>
    </source>
</evidence>
<dbReference type="PANTHER" id="PTHR24025:SF23">
    <property type="entry name" value="NEURAL-CADHERIN"/>
    <property type="match status" value="1"/>
</dbReference>
<dbReference type="InParanoid" id="A0A6J2X372"/>
<dbReference type="AlphaFoldDB" id="A0A6J2X372"/>
<accession>A0A6J2X372</accession>
<dbReference type="GO" id="GO:0005886">
    <property type="term" value="C:plasma membrane"/>
    <property type="evidence" value="ECO:0007669"/>
    <property type="project" value="InterPro"/>
</dbReference>
<keyword evidence="2" id="KW-0245">EGF-like domain</keyword>
<dbReference type="GO" id="GO:0030855">
    <property type="term" value="P:epithelial cell differentiation"/>
    <property type="evidence" value="ECO:0007669"/>
    <property type="project" value="UniProtKB-ARBA"/>
</dbReference>
<feature type="region of interest" description="Disordered" evidence="12">
    <location>
        <begin position="430"/>
        <end position="449"/>
    </location>
</feature>
<evidence type="ECO:0000256" key="10">
    <source>
        <dbReference type="ARBA" id="ARBA00023157"/>
    </source>
</evidence>
<evidence type="ECO:0000313" key="14">
    <source>
        <dbReference type="Proteomes" id="UP000504635"/>
    </source>
</evidence>
<dbReference type="PROSITE" id="PS00232">
    <property type="entry name" value="CADHERIN_1"/>
    <property type="match status" value="1"/>
</dbReference>
<feature type="compositionally biased region" description="Polar residues" evidence="12">
    <location>
        <begin position="440"/>
        <end position="449"/>
    </location>
</feature>
<evidence type="ECO:0000256" key="12">
    <source>
        <dbReference type="SAM" id="MobiDB-lite"/>
    </source>
</evidence>
<dbReference type="InterPro" id="IPR002126">
    <property type="entry name" value="Cadherin-like_dom"/>
</dbReference>
<dbReference type="InterPro" id="IPR050971">
    <property type="entry name" value="Cadherin-domain_protein"/>
</dbReference>
<dbReference type="GO" id="GO:0007156">
    <property type="term" value="P:homophilic cell adhesion via plasma membrane adhesion molecules"/>
    <property type="evidence" value="ECO:0007669"/>
    <property type="project" value="InterPro"/>
</dbReference>
<keyword evidence="8" id="KW-1133">Transmembrane helix</keyword>
<keyword evidence="14" id="KW-1185">Reference proteome</keyword>
<evidence type="ECO:0000256" key="5">
    <source>
        <dbReference type="ARBA" id="ARBA00022737"/>
    </source>
</evidence>
<feature type="domain" description="Cadherin" evidence="13">
    <location>
        <begin position="89"/>
        <end position="197"/>
    </location>
</feature>
<proteinExistence type="predicted"/>
<dbReference type="RefSeq" id="XP_030745435.1">
    <property type="nucleotide sequence ID" value="XM_030889575.1"/>
</dbReference>
<dbReference type="InterPro" id="IPR020894">
    <property type="entry name" value="Cadherin_CS"/>
</dbReference>
<keyword evidence="6 11" id="KW-0106">Calcium</keyword>
<dbReference type="GO" id="GO:0007424">
    <property type="term" value="P:open tracheal system development"/>
    <property type="evidence" value="ECO:0007669"/>
    <property type="project" value="UniProtKB-ARBA"/>
</dbReference>
<feature type="domain" description="Cadherin" evidence="13">
    <location>
        <begin position="198"/>
        <end position="302"/>
    </location>
</feature>
<dbReference type="PANTHER" id="PTHR24025">
    <property type="entry name" value="DESMOGLEIN FAMILY MEMBER"/>
    <property type="match status" value="1"/>
</dbReference>